<dbReference type="PROSITE" id="PS01186">
    <property type="entry name" value="EGF_2"/>
    <property type="match status" value="1"/>
</dbReference>
<evidence type="ECO:0000256" key="5">
    <source>
        <dbReference type="PROSITE-ProRule" id="PRU01211"/>
    </source>
</evidence>
<dbReference type="SMART" id="SM00235">
    <property type="entry name" value="ZnMc"/>
    <property type="match status" value="1"/>
</dbReference>
<reference evidence="9" key="1">
    <citation type="journal article" date="2008" name="Nat. Genet.">
        <title>The Pristionchus pacificus genome provides a unique perspective on nematode lifestyle and parasitism.</title>
        <authorList>
            <person name="Dieterich C."/>
            <person name="Clifton S.W."/>
            <person name="Schuster L.N."/>
            <person name="Chinwalla A."/>
            <person name="Delehaunty K."/>
            <person name="Dinkelacker I."/>
            <person name="Fulton L."/>
            <person name="Fulton R."/>
            <person name="Godfrey J."/>
            <person name="Minx P."/>
            <person name="Mitreva M."/>
            <person name="Roeseler W."/>
            <person name="Tian H."/>
            <person name="Witte H."/>
            <person name="Yang S.P."/>
            <person name="Wilson R.K."/>
            <person name="Sommer R.J."/>
        </authorList>
    </citation>
    <scope>NUCLEOTIDE SEQUENCE [LARGE SCALE GENOMIC DNA]</scope>
    <source>
        <strain evidence="9">PS312</strain>
    </source>
</reference>
<evidence type="ECO:0000256" key="3">
    <source>
        <dbReference type="ARBA" id="ARBA00023049"/>
    </source>
</evidence>
<dbReference type="PANTHER" id="PTHR10127:SF814">
    <property type="entry name" value="MEPRIN A SUBUNIT BETA"/>
    <property type="match status" value="1"/>
</dbReference>
<dbReference type="EnsemblMetazoa" id="PPA21987.1">
    <property type="protein sequence ID" value="PPA21987.1"/>
    <property type="gene ID" value="WBGene00111541"/>
</dbReference>
<accession>A0A8R1YKE0</accession>
<feature type="active site" evidence="5">
    <location>
        <position position="450"/>
    </location>
</feature>
<feature type="compositionally biased region" description="Low complexity" evidence="7">
    <location>
        <begin position="98"/>
        <end position="146"/>
    </location>
</feature>
<keyword evidence="5 6" id="KW-0645">Protease</keyword>
<protein>
    <recommendedName>
        <fullName evidence="6">Metalloendopeptidase</fullName>
        <ecNumber evidence="6">3.4.24.-</ecNumber>
    </recommendedName>
</protein>
<dbReference type="GO" id="GO:0005615">
    <property type="term" value="C:extracellular space"/>
    <property type="evidence" value="ECO:0000318"/>
    <property type="project" value="GO_Central"/>
</dbReference>
<evidence type="ECO:0000256" key="1">
    <source>
        <dbReference type="ARBA" id="ARBA00022723"/>
    </source>
</evidence>
<feature type="region of interest" description="Disordered" evidence="7">
    <location>
        <begin position="82"/>
        <end position="159"/>
    </location>
</feature>
<evidence type="ECO:0000256" key="7">
    <source>
        <dbReference type="SAM" id="MobiDB-lite"/>
    </source>
</evidence>
<dbReference type="EC" id="3.4.24.-" evidence="6"/>
<dbReference type="InterPro" id="IPR001506">
    <property type="entry name" value="Peptidase_M12A"/>
</dbReference>
<evidence type="ECO:0000313" key="8">
    <source>
        <dbReference type="EnsemblMetazoa" id="PPA21987.1"/>
    </source>
</evidence>
<name>A0A2A6BBX3_PRIPA</name>
<dbReference type="Proteomes" id="UP000005239">
    <property type="component" value="Unassembled WGS sequence"/>
</dbReference>
<dbReference type="OrthoDB" id="291007at2759"/>
<evidence type="ECO:0000313" key="9">
    <source>
        <dbReference type="Proteomes" id="UP000005239"/>
    </source>
</evidence>
<dbReference type="PANTHER" id="PTHR10127">
    <property type="entry name" value="DISCOIDIN, CUB, EGF, LAMININ , AND ZINC METALLOPROTEASE DOMAIN CONTAINING"/>
    <property type="match status" value="1"/>
</dbReference>
<keyword evidence="9" id="KW-1185">Reference proteome</keyword>
<dbReference type="PROSITE" id="PS51864">
    <property type="entry name" value="ASTACIN"/>
    <property type="match status" value="1"/>
</dbReference>
<comment type="caution">
    <text evidence="5">Lacks conserved residue(s) required for the propagation of feature annotation.</text>
</comment>
<evidence type="ECO:0000256" key="2">
    <source>
        <dbReference type="ARBA" id="ARBA00022833"/>
    </source>
</evidence>
<proteinExistence type="predicted"/>
<gene>
    <name evidence="8" type="primary">WBGene00111541</name>
</gene>
<keyword evidence="1 5" id="KW-0479">Metal-binding</keyword>
<keyword evidence="2 5" id="KW-0862">Zinc</keyword>
<dbReference type="GO" id="GO:0004222">
    <property type="term" value="F:metalloendopeptidase activity"/>
    <property type="evidence" value="ECO:0000318"/>
    <property type="project" value="GO_Central"/>
</dbReference>
<keyword evidence="5 6" id="KW-0378">Hydrolase</keyword>
<comment type="cofactor">
    <cofactor evidence="5 6">
        <name>Zn(2+)</name>
        <dbReference type="ChEBI" id="CHEBI:29105"/>
    </cofactor>
    <text evidence="5 6">Binds 1 zinc ion per subunit.</text>
</comment>
<dbReference type="AlphaFoldDB" id="A0A2A6BBX3"/>
<reference evidence="8" key="2">
    <citation type="submission" date="2022-06" db="UniProtKB">
        <authorList>
            <consortium name="EnsemblMetazoa"/>
        </authorList>
    </citation>
    <scope>IDENTIFICATION</scope>
    <source>
        <strain evidence="8">PS312</strain>
    </source>
</reference>
<dbReference type="InterPro" id="IPR024079">
    <property type="entry name" value="MetalloPept_cat_dom_sf"/>
</dbReference>
<accession>A0A2A6BBX3</accession>
<dbReference type="InterPro" id="IPR006026">
    <property type="entry name" value="Peptidase_Metallo"/>
</dbReference>
<feature type="binding site" evidence="5">
    <location>
        <position position="459"/>
    </location>
    <ligand>
        <name>Zn(2+)</name>
        <dbReference type="ChEBI" id="CHEBI:29105"/>
        <note>catalytic</note>
    </ligand>
</feature>
<sequence length="718" mass="80978">MFFPPLAPTGRFAAPMEGHRPHMGMWTQPLEPNGLWNQPMVPMGTWNQPGAQNFLVPPSTNWAMNMHQPVVNHVAPHFTVPQSTPTPLMQQTIPPPRQTRTQTTRTGPHQTTRTGPHQTTRTGPHQTTHTGPHQTTHTGPHQTTRTGPHRNHGASAVWAHDRRAREELQRAERITAGAGGIKIKIKSDRKEFVSEVHYLPCLPRVPMEDSKKGNLHGESLSGFPSPADNEVRTMFKSLTIRHNHPLLRKYWKANMNYFRNEREWDNFLCWIKRSNHRDLTTALYYYQAYKNGTDPIFPEANDEKENVKTMNSEEFMSLRDIMKELLNWESGTSSKHYSKGAILFRGVCSTPREMLRIISGSLLIVAVATQEFNVDAESDILTEPIEVGRRFSRQAEVSKAWPNGVIPIAFSSTVEIVNGGSCQSYVGKYGGRQTVILGPACNGISTSAHELGHALGLQHMQTRSDRDTYVTLQTGNINPGTFDLNFKIEATAKTMDVPYDITSIMHYQPFDFARNPQLPSIVPKTMFAEYSKCMGNYEPSFYDYLRVNRLYGCDKKCSSYRTTCSNNGVMDVNNCNQCLCPAGWGGKTCTENPTGSTLLTPTSQWQQIQTTIGNPQDDQLAEFSYKHLVITAPAGRKVEARIDYMWAGDSAGCKFGGIEIFEKVDTRITPPRVCKMADAKSSYTSPSTRMYIRLYNRFSQLTAHISYRFVVSLTLNWE</sequence>
<dbReference type="Gene3D" id="3.40.390.10">
    <property type="entry name" value="Collagenase (Catalytic Domain)"/>
    <property type="match status" value="1"/>
</dbReference>
<evidence type="ECO:0000256" key="4">
    <source>
        <dbReference type="ARBA" id="ARBA00023157"/>
    </source>
</evidence>
<keyword evidence="4" id="KW-1015">Disulfide bond</keyword>
<dbReference type="SUPFAM" id="SSF55486">
    <property type="entry name" value="Metalloproteases ('zincins'), catalytic domain"/>
    <property type="match status" value="1"/>
</dbReference>
<dbReference type="GO" id="GO:0008270">
    <property type="term" value="F:zinc ion binding"/>
    <property type="evidence" value="ECO:0007669"/>
    <property type="project" value="UniProtKB-UniRule"/>
</dbReference>
<feature type="binding site" evidence="5">
    <location>
        <position position="449"/>
    </location>
    <ligand>
        <name>Zn(2+)</name>
        <dbReference type="ChEBI" id="CHEBI:29105"/>
        <note>catalytic</note>
    </ligand>
</feature>
<organism evidence="8 9">
    <name type="scientific">Pristionchus pacificus</name>
    <name type="common">Parasitic nematode worm</name>
    <dbReference type="NCBI Taxonomy" id="54126"/>
    <lineage>
        <taxon>Eukaryota</taxon>
        <taxon>Metazoa</taxon>
        <taxon>Ecdysozoa</taxon>
        <taxon>Nematoda</taxon>
        <taxon>Chromadorea</taxon>
        <taxon>Rhabditida</taxon>
        <taxon>Rhabditina</taxon>
        <taxon>Diplogasteromorpha</taxon>
        <taxon>Diplogasteroidea</taxon>
        <taxon>Neodiplogasteridae</taxon>
        <taxon>Pristionchus</taxon>
    </lineage>
</organism>
<dbReference type="GO" id="GO:0006508">
    <property type="term" value="P:proteolysis"/>
    <property type="evidence" value="ECO:0007669"/>
    <property type="project" value="UniProtKB-KW"/>
</dbReference>
<dbReference type="Pfam" id="PF01400">
    <property type="entry name" value="Astacin"/>
    <property type="match status" value="1"/>
</dbReference>
<evidence type="ECO:0000256" key="6">
    <source>
        <dbReference type="RuleBase" id="RU361183"/>
    </source>
</evidence>
<feature type="binding site" evidence="5">
    <location>
        <position position="453"/>
    </location>
    <ligand>
        <name>Zn(2+)</name>
        <dbReference type="ChEBI" id="CHEBI:29105"/>
        <note>catalytic</note>
    </ligand>
</feature>
<dbReference type="PRINTS" id="PR00480">
    <property type="entry name" value="ASTACIN"/>
</dbReference>
<dbReference type="InterPro" id="IPR000742">
    <property type="entry name" value="EGF"/>
</dbReference>
<keyword evidence="3 5" id="KW-0482">Metalloprotease</keyword>